<accession>A0A934PPR3</accession>
<evidence type="ECO:0000256" key="2">
    <source>
        <dbReference type="ARBA" id="ARBA00006577"/>
    </source>
</evidence>
<dbReference type="InterPro" id="IPR001179">
    <property type="entry name" value="PPIase_FKBP_dom"/>
</dbReference>
<keyword evidence="10" id="KW-1185">Reference proteome</keyword>
<dbReference type="SUPFAM" id="SSF54534">
    <property type="entry name" value="FKBP-like"/>
    <property type="match status" value="2"/>
</dbReference>
<feature type="domain" description="PPIase FKBP-type" evidence="8">
    <location>
        <begin position="194"/>
        <end position="295"/>
    </location>
</feature>
<dbReference type="PROSITE" id="PS50059">
    <property type="entry name" value="FKBP_PPIASE"/>
    <property type="match status" value="1"/>
</dbReference>
<evidence type="ECO:0000256" key="5">
    <source>
        <dbReference type="ARBA" id="ARBA00023235"/>
    </source>
</evidence>
<proteinExistence type="inferred from homology"/>
<evidence type="ECO:0000256" key="7">
    <source>
        <dbReference type="SAM" id="SignalP"/>
    </source>
</evidence>
<evidence type="ECO:0000313" key="10">
    <source>
        <dbReference type="Proteomes" id="UP000613193"/>
    </source>
</evidence>
<reference evidence="9" key="1">
    <citation type="submission" date="2020-12" db="EMBL/GenBank/DDBJ databases">
        <title>Bacterial novel species Mucilaginibacter sp. SD-g isolated from soil.</title>
        <authorList>
            <person name="Jung H.-Y."/>
        </authorList>
    </citation>
    <scope>NUCLEOTIDE SEQUENCE</scope>
    <source>
        <strain evidence="9">SD-g</strain>
    </source>
</reference>
<dbReference type="GO" id="GO:0003755">
    <property type="term" value="F:peptidyl-prolyl cis-trans isomerase activity"/>
    <property type="evidence" value="ECO:0007669"/>
    <property type="project" value="UniProtKB-KW"/>
</dbReference>
<keyword evidence="7" id="KW-0732">Signal</keyword>
<sequence length="330" mass="35459">MKKSIYILLICCAAIASVNAQDVQKNINGTLCKIVSPNSGEKIKLNDVITFNVSQTTENDSVLFSTYLIGQPVKVQVHPSSNPGDLMDVFQQLTANDSAVVKVPVDSVFKGHEDAMPSFLSKGSNLLFKLKIEKVQTLEEAINERNAETEKYKAAQTALGDAYIKSHSLVVQTTPSGLKYAVIKKGPGPKPVAGDTVEVNYTGRTAEGKVFDSSIESVAKQAGLEQPGRTYEPIKFVVGQQEVIKGWDEGLLLLNGGSKATFIIPSDLAYGERGAGEDIAPYSTLVFDVELIKVIKPGKAAVKAVAKPIVKPAVKSKTPAKKRTPVKTKN</sequence>
<comment type="caution">
    <text evidence="9">The sequence shown here is derived from an EMBL/GenBank/DDBJ whole genome shotgun (WGS) entry which is preliminary data.</text>
</comment>
<dbReference type="PANTHER" id="PTHR43811:SF19">
    <property type="entry name" value="39 KDA FK506-BINDING NUCLEAR PROTEIN"/>
    <property type="match status" value="1"/>
</dbReference>
<organism evidence="9 10">
    <name type="scientific">Mucilaginibacter segetis</name>
    <dbReference type="NCBI Taxonomy" id="2793071"/>
    <lineage>
        <taxon>Bacteria</taxon>
        <taxon>Pseudomonadati</taxon>
        <taxon>Bacteroidota</taxon>
        <taxon>Sphingobacteriia</taxon>
        <taxon>Sphingobacteriales</taxon>
        <taxon>Sphingobacteriaceae</taxon>
        <taxon>Mucilaginibacter</taxon>
    </lineage>
</organism>
<comment type="catalytic activity">
    <reaction evidence="1 6">
        <text>[protein]-peptidylproline (omega=180) = [protein]-peptidylproline (omega=0)</text>
        <dbReference type="Rhea" id="RHEA:16237"/>
        <dbReference type="Rhea" id="RHEA-COMP:10747"/>
        <dbReference type="Rhea" id="RHEA-COMP:10748"/>
        <dbReference type="ChEBI" id="CHEBI:83833"/>
        <dbReference type="ChEBI" id="CHEBI:83834"/>
        <dbReference type="EC" id="5.2.1.8"/>
    </reaction>
</comment>
<dbReference type="RefSeq" id="WP_200063081.1">
    <property type="nucleotide sequence ID" value="NZ_JAEHFW010000001.1"/>
</dbReference>
<feature type="chain" id="PRO_5037281096" description="peptidylprolyl isomerase" evidence="7">
    <location>
        <begin position="21"/>
        <end position="330"/>
    </location>
</feature>
<evidence type="ECO:0000256" key="3">
    <source>
        <dbReference type="ARBA" id="ARBA00013194"/>
    </source>
</evidence>
<feature type="signal peptide" evidence="7">
    <location>
        <begin position="1"/>
        <end position="20"/>
    </location>
</feature>
<dbReference type="InterPro" id="IPR046357">
    <property type="entry name" value="PPIase_dom_sf"/>
</dbReference>
<dbReference type="EMBL" id="JAEHFW010000001">
    <property type="protein sequence ID" value="MBK0377834.1"/>
    <property type="molecule type" value="Genomic_DNA"/>
</dbReference>
<evidence type="ECO:0000256" key="4">
    <source>
        <dbReference type="ARBA" id="ARBA00023110"/>
    </source>
</evidence>
<keyword evidence="5 6" id="KW-0413">Isomerase</keyword>
<dbReference type="AlphaFoldDB" id="A0A934PPR3"/>
<dbReference type="EC" id="5.2.1.8" evidence="3 6"/>
<dbReference type="Gene3D" id="3.10.50.40">
    <property type="match status" value="2"/>
</dbReference>
<dbReference type="PANTHER" id="PTHR43811">
    <property type="entry name" value="FKBP-TYPE PEPTIDYL-PROLYL CIS-TRANS ISOMERASE FKPA"/>
    <property type="match status" value="1"/>
</dbReference>
<evidence type="ECO:0000259" key="8">
    <source>
        <dbReference type="PROSITE" id="PS50059"/>
    </source>
</evidence>
<gene>
    <name evidence="9" type="ORF">I5M19_00835</name>
</gene>
<dbReference type="Proteomes" id="UP000613193">
    <property type="component" value="Unassembled WGS sequence"/>
</dbReference>
<evidence type="ECO:0000313" key="9">
    <source>
        <dbReference type="EMBL" id="MBK0377834.1"/>
    </source>
</evidence>
<protein>
    <recommendedName>
        <fullName evidence="3 6">peptidylprolyl isomerase</fullName>
        <ecNumber evidence="3 6">5.2.1.8</ecNumber>
    </recommendedName>
</protein>
<keyword evidence="4 6" id="KW-0697">Rotamase</keyword>
<dbReference type="Pfam" id="PF00254">
    <property type="entry name" value="FKBP_C"/>
    <property type="match status" value="1"/>
</dbReference>
<evidence type="ECO:0000256" key="1">
    <source>
        <dbReference type="ARBA" id="ARBA00000971"/>
    </source>
</evidence>
<evidence type="ECO:0000256" key="6">
    <source>
        <dbReference type="PROSITE-ProRule" id="PRU00277"/>
    </source>
</evidence>
<comment type="similarity">
    <text evidence="2">Belongs to the FKBP-type PPIase family.</text>
</comment>
<name>A0A934PPR3_9SPHI</name>